<comment type="caution">
    <text evidence="1">The sequence shown here is derived from an EMBL/GenBank/DDBJ whole genome shotgun (WGS) entry which is preliminary data.</text>
</comment>
<evidence type="ECO:0000313" key="2">
    <source>
        <dbReference type="Proteomes" id="UP001500740"/>
    </source>
</evidence>
<protein>
    <recommendedName>
        <fullName evidence="3">Secreted protein</fullName>
    </recommendedName>
</protein>
<name>A0ABN0ZSD9_9BACI</name>
<dbReference type="Proteomes" id="UP001500740">
    <property type="component" value="Unassembled WGS sequence"/>
</dbReference>
<accession>A0ABN0ZSD9</accession>
<proteinExistence type="predicted"/>
<dbReference type="RefSeq" id="WP_343782265.1">
    <property type="nucleotide sequence ID" value="NZ_BAAACZ010000009.1"/>
</dbReference>
<reference evidence="1 2" key="1">
    <citation type="journal article" date="2019" name="Int. J. Syst. Evol. Microbiol.">
        <title>The Global Catalogue of Microorganisms (GCM) 10K type strain sequencing project: providing services to taxonomists for standard genome sequencing and annotation.</title>
        <authorList>
            <consortium name="The Broad Institute Genomics Platform"/>
            <consortium name="The Broad Institute Genome Sequencing Center for Infectious Disease"/>
            <person name="Wu L."/>
            <person name="Ma J."/>
        </authorList>
    </citation>
    <scope>NUCLEOTIDE SEQUENCE [LARGE SCALE GENOMIC DNA]</scope>
    <source>
        <strain evidence="1 2">JCM 14193</strain>
    </source>
</reference>
<evidence type="ECO:0000313" key="1">
    <source>
        <dbReference type="EMBL" id="GAA0457419.1"/>
    </source>
</evidence>
<organism evidence="1 2">
    <name type="scientific">Alkalibacillus silvisoli</name>
    <dbReference type="NCBI Taxonomy" id="392823"/>
    <lineage>
        <taxon>Bacteria</taxon>
        <taxon>Bacillati</taxon>
        <taxon>Bacillota</taxon>
        <taxon>Bacilli</taxon>
        <taxon>Bacillales</taxon>
        <taxon>Bacillaceae</taxon>
        <taxon>Alkalibacillus</taxon>
    </lineage>
</organism>
<evidence type="ECO:0008006" key="3">
    <source>
        <dbReference type="Google" id="ProtNLM"/>
    </source>
</evidence>
<gene>
    <name evidence="1" type="ORF">GCM10008935_10510</name>
</gene>
<sequence>MRLIGWAVVIFIIFQLGVEFGQTEETVDVIHQEEQLEEQEADSFLERHERVIQNEELSENQTGLYSVASLIETYVKQIFTFLFHIFHRLAATFGL</sequence>
<dbReference type="EMBL" id="BAAACZ010000009">
    <property type="protein sequence ID" value="GAA0457419.1"/>
    <property type="molecule type" value="Genomic_DNA"/>
</dbReference>
<keyword evidence="2" id="KW-1185">Reference proteome</keyword>